<evidence type="ECO:0000256" key="4">
    <source>
        <dbReference type="ARBA" id="ARBA00022840"/>
    </source>
</evidence>
<keyword evidence="3" id="KW-0547">Nucleotide-binding</keyword>
<name>V4TII7_9HYPH</name>
<dbReference type="InterPro" id="IPR050166">
    <property type="entry name" value="ABC_transporter_ATP-bind"/>
</dbReference>
<dbReference type="PANTHER" id="PTHR42788">
    <property type="entry name" value="TAURINE IMPORT ATP-BINDING PROTEIN-RELATED"/>
    <property type="match status" value="1"/>
</dbReference>
<dbReference type="Gene3D" id="3.40.50.300">
    <property type="entry name" value="P-loop containing nucleotide triphosphate hydrolases"/>
    <property type="match status" value="1"/>
</dbReference>
<dbReference type="InterPro" id="IPR003593">
    <property type="entry name" value="AAA+_ATPase"/>
</dbReference>
<protein>
    <submittedName>
        <fullName evidence="6">ABC transporter ATP-binding protein</fullName>
    </submittedName>
</protein>
<dbReference type="SMART" id="SM00382">
    <property type="entry name" value="AAA"/>
    <property type="match status" value="1"/>
</dbReference>
<comment type="caution">
    <text evidence="6">The sequence shown here is derived from an EMBL/GenBank/DDBJ whole genome shotgun (WGS) entry which is preliminary data.</text>
</comment>
<gene>
    <name evidence="6" type="ORF">N177_1143</name>
</gene>
<accession>V4TII7</accession>
<evidence type="ECO:0000256" key="1">
    <source>
        <dbReference type="ARBA" id="ARBA00005417"/>
    </source>
</evidence>
<dbReference type="InterPro" id="IPR003439">
    <property type="entry name" value="ABC_transporter-like_ATP-bd"/>
</dbReference>
<dbReference type="GO" id="GO:0005524">
    <property type="term" value="F:ATP binding"/>
    <property type="evidence" value="ECO:0007669"/>
    <property type="project" value="UniProtKB-KW"/>
</dbReference>
<proteinExistence type="inferred from homology"/>
<evidence type="ECO:0000256" key="3">
    <source>
        <dbReference type="ARBA" id="ARBA00022741"/>
    </source>
</evidence>
<evidence type="ECO:0000313" key="6">
    <source>
        <dbReference type="EMBL" id="ESR25808.1"/>
    </source>
</evidence>
<dbReference type="Proteomes" id="UP000017819">
    <property type="component" value="Unassembled WGS sequence"/>
</dbReference>
<dbReference type="STRING" id="631454.N177_1143"/>
<feature type="domain" description="ABC transporter" evidence="5">
    <location>
        <begin position="10"/>
        <end position="232"/>
    </location>
</feature>
<evidence type="ECO:0000313" key="7">
    <source>
        <dbReference type="Proteomes" id="UP000017819"/>
    </source>
</evidence>
<sequence length="247" mass="27134">MAGDGAALRVRIEEKSYASPGGETVPVISGLEMSLPPRAFTCLIGPSGCGKTTTLRILLGLDDEFEGKIDDRFRTARLAAAFQEPRLLPWRTVRQNVDLALPRDMTDREAVIGRALADVGLEELLDRYPGQLSLGQARRAALARAFAVRPDILFLDEPFVSLDEATAQRLRGLLIELWTHHPVTVLMVTHNVREAVQLADRIVLLTHRPARVVGEVAVTLPREARTQETVGAFAAELARRHPGLVTL</sequence>
<dbReference type="EMBL" id="AWXZ01000017">
    <property type="protein sequence ID" value="ESR25808.1"/>
    <property type="molecule type" value="Genomic_DNA"/>
</dbReference>
<organism evidence="6 7">
    <name type="scientific">Lutibaculum baratangense AMV1</name>
    <dbReference type="NCBI Taxonomy" id="631454"/>
    <lineage>
        <taxon>Bacteria</taxon>
        <taxon>Pseudomonadati</taxon>
        <taxon>Pseudomonadota</taxon>
        <taxon>Alphaproteobacteria</taxon>
        <taxon>Hyphomicrobiales</taxon>
        <taxon>Tepidamorphaceae</taxon>
        <taxon>Lutibaculum</taxon>
    </lineage>
</organism>
<keyword evidence="2" id="KW-0813">Transport</keyword>
<comment type="similarity">
    <text evidence="1">Belongs to the ABC transporter superfamily.</text>
</comment>
<dbReference type="InterPro" id="IPR017871">
    <property type="entry name" value="ABC_transporter-like_CS"/>
</dbReference>
<dbReference type="PROSITE" id="PS50893">
    <property type="entry name" value="ABC_TRANSPORTER_2"/>
    <property type="match status" value="1"/>
</dbReference>
<dbReference type="InterPro" id="IPR027417">
    <property type="entry name" value="P-loop_NTPase"/>
</dbReference>
<keyword evidence="7" id="KW-1185">Reference proteome</keyword>
<keyword evidence="4 6" id="KW-0067">ATP-binding</keyword>
<dbReference type="Pfam" id="PF00005">
    <property type="entry name" value="ABC_tran"/>
    <property type="match status" value="1"/>
</dbReference>
<reference evidence="6 7" key="1">
    <citation type="journal article" date="2014" name="Genome Announc.">
        <title>Draft Genome Sequence of Lutibaculum baratangense Strain AMV1T, Isolated from a Mud Volcano in Andamans, India.</title>
        <authorList>
            <person name="Singh A."/>
            <person name="Sreenivas A."/>
            <person name="Sathyanarayana Reddy G."/>
            <person name="Pinnaka A.K."/>
            <person name="Shivaji S."/>
        </authorList>
    </citation>
    <scope>NUCLEOTIDE SEQUENCE [LARGE SCALE GENOMIC DNA]</scope>
    <source>
        <strain evidence="6 7">AMV1</strain>
    </source>
</reference>
<dbReference type="eggNOG" id="COG1116">
    <property type="taxonomic scope" value="Bacteria"/>
</dbReference>
<dbReference type="GO" id="GO:0016887">
    <property type="term" value="F:ATP hydrolysis activity"/>
    <property type="evidence" value="ECO:0007669"/>
    <property type="project" value="InterPro"/>
</dbReference>
<dbReference type="PANTHER" id="PTHR42788:SF19">
    <property type="entry name" value="ALIPHATIC SULFONATES IMPORT ATP-BINDING PROTEIN SSUB 2"/>
    <property type="match status" value="1"/>
</dbReference>
<evidence type="ECO:0000259" key="5">
    <source>
        <dbReference type="PROSITE" id="PS50893"/>
    </source>
</evidence>
<dbReference type="SUPFAM" id="SSF52540">
    <property type="entry name" value="P-loop containing nucleoside triphosphate hydrolases"/>
    <property type="match status" value="1"/>
</dbReference>
<evidence type="ECO:0000256" key="2">
    <source>
        <dbReference type="ARBA" id="ARBA00022448"/>
    </source>
</evidence>
<dbReference type="PROSITE" id="PS00211">
    <property type="entry name" value="ABC_TRANSPORTER_1"/>
    <property type="match status" value="1"/>
</dbReference>
<dbReference type="AlphaFoldDB" id="V4TII7"/>